<proteinExistence type="predicted"/>
<gene>
    <name evidence="2" type="ORF">EHQ76_13370</name>
</gene>
<dbReference type="Pfam" id="PF08379">
    <property type="entry name" value="Bact_transglu_N"/>
    <property type="match status" value="1"/>
</dbReference>
<dbReference type="InterPro" id="IPR013589">
    <property type="entry name" value="Bac_transglu_N"/>
</dbReference>
<dbReference type="SMART" id="SM00460">
    <property type="entry name" value="TGc"/>
    <property type="match status" value="1"/>
</dbReference>
<dbReference type="Pfam" id="PF09899">
    <property type="entry name" value="DUF2126"/>
    <property type="match status" value="1"/>
</dbReference>
<sequence>MTIRVALTHETVYRYDRNITLSPHVIRLRPAPHCKTNIVSYSLKVEPENQFLNWQQDPFGNFQARLVFPEKTDRLSVLVDLVADMKVINPFDFFVEAYAENFPFEYEEILKYELAPYLVPSENGKLLDSYVKSLRTDGFAKPQRIIDFIVVLNQKLSNDIGYIIRMEPGVQTCEESLQKRTGSCRDSSFLLVQILRRFGLAARFVSGYLIQLKADQKPLEGPKGPEKDFTDLHAWAEVFLPGAGWVGMDPTSGLLTGEGHIPLAATPEPMSAAPIFGYADPAKTEFEFRMEVERIQESPRVTLPYSETRWNDILRRGKALDRKIQDLGLSLSIGGEPTFISDTDRQSPEWNHEALGEDKFELSKSLMYKLKNEFTSGSFLQFSQGKWYPGEPLPRWSIGCLWRKDGVDLWKDSSLLTDSPQSAEVRSSTEKLDPHKASETLACAICRSLGIDLSYMVPMYEDNLYYLWKEGNLPFEMEKKLSTAYDTLERQRLLKLLDKGFKKEVAFGIPIYYNYVKKEWESSVWHFKREKLFLIPGDSPAGFRIPFSSIGDRFREAPYFTSIEKKGALPSRKTLDEKIRKRIDSPSKTFGEKELPIQSTIVVEVRDGILHVFLPPVPSADVWVELIASVEQAVLASGLKVRIEGYESAMDERIGQFKITPDPGVIEVNLHPSTSFAELENKTRILYERAIETKLSTEKFQIDGRASGTGGGNHITLGALVAEESPFLKRPDLLRSFATYWQHHPSLSYLFSGLFIGTTSQSPRMDEGREEALYEFEIACRQVDHLESVPPWLVDRLFRNLLVDITGNTHRSEISIDKLYSPTGSTGRLGLVEFRAFEMPPHYKMSVLQQMFVLSLLCRFWEEPYRHPPIRRGTELHDKYLLPFYVWEDFKDVLKDLNSNGYPFYEEDFIPFFEFRFPEYGHVLKDQIRLELRMALEPWDVLGEEANSFGTSRAVDSALERIQVKVEGWTQGRYILSCNGYEVPLKPTGKNGEAVAGVRYKAWSPVFTLHPNLPITNPLVFDLWDSWSGRSIGGCKYYVSHPGGRSYDTFPVNSFEAESRRINRFIDQGHTAGSTTAPKSLSHPHSPFTLDLRLAPGPGWKKKSP</sequence>
<dbReference type="InterPro" id="IPR038765">
    <property type="entry name" value="Papain-like_cys_pep_sf"/>
</dbReference>
<dbReference type="PANTHER" id="PTHR33490:SF1">
    <property type="entry name" value="SLL1233 PROTEIN"/>
    <property type="match status" value="1"/>
</dbReference>
<dbReference type="Proteomes" id="UP000298429">
    <property type="component" value="Unassembled WGS sequence"/>
</dbReference>
<name>A0A5F2B0M0_9LEPT</name>
<feature type="domain" description="Transglutaminase-like" evidence="1">
    <location>
        <begin position="176"/>
        <end position="252"/>
    </location>
</feature>
<accession>A0A5F2B0M0</accession>
<dbReference type="AlphaFoldDB" id="A0A5F2B0M0"/>
<organism evidence="2 3">
    <name type="scientific">Leptospira barantonii</name>
    <dbReference type="NCBI Taxonomy" id="2023184"/>
    <lineage>
        <taxon>Bacteria</taxon>
        <taxon>Pseudomonadati</taxon>
        <taxon>Spirochaetota</taxon>
        <taxon>Spirochaetia</taxon>
        <taxon>Leptospirales</taxon>
        <taxon>Leptospiraceae</taxon>
        <taxon>Leptospira</taxon>
    </lineage>
</organism>
<dbReference type="InterPro" id="IPR018667">
    <property type="entry name" value="DUF2126"/>
</dbReference>
<reference evidence="2 3" key="1">
    <citation type="journal article" date="2019" name="PLoS Negl. Trop. Dis.">
        <title>Revisiting the worldwide diversity of Leptospira species in the environment.</title>
        <authorList>
            <person name="Vincent A.T."/>
            <person name="Schiettekatte O."/>
            <person name="Bourhy P."/>
            <person name="Veyrier F.J."/>
            <person name="Picardeau M."/>
        </authorList>
    </citation>
    <scope>NUCLEOTIDE SEQUENCE [LARGE SCALE GENOMIC DNA]</scope>
    <source>
        <strain evidence="2 3">201702444</strain>
    </source>
</reference>
<dbReference type="SUPFAM" id="SSF54001">
    <property type="entry name" value="Cysteine proteinases"/>
    <property type="match status" value="1"/>
</dbReference>
<dbReference type="Gene3D" id="3.10.620.30">
    <property type="match status" value="1"/>
</dbReference>
<dbReference type="OrthoDB" id="9804872at2"/>
<evidence type="ECO:0000313" key="2">
    <source>
        <dbReference type="EMBL" id="TGL98018.1"/>
    </source>
</evidence>
<dbReference type="Pfam" id="PF01841">
    <property type="entry name" value="Transglut_core"/>
    <property type="match status" value="1"/>
</dbReference>
<dbReference type="RefSeq" id="WP_135671378.1">
    <property type="nucleotide sequence ID" value="NZ_RQGN01000071.1"/>
</dbReference>
<dbReference type="EMBL" id="RQGN01000071">
    <property type="protein sequence ID" value="TGL98018.1"/>
    <property type="molecule type" value="Genomic_DNA"/>
</dbReference>
<comment type="caution">
    <text evidence="2">The sequence shown here is derived from an EMBL/GenBank/DDBJ whole genome shotgun (WGS) entry which is preliminary data.</text>
</comment>
<evidence type="ECO:0000313" key="3">
    <source>
        <dbReference type="Proteomes" id="UP000298429"/>
    </source>
</evidence>
<protein>
    <submittedName>
        <fullName evidence="2">Transglutaminase family protein</fullName>
    </submittedName>
</protein>
<dbReference type="InterPro" id="IPR002931">
    <property type="entry name" value="Transglutaminase-like"/>
</dbReference>
<dbReference type="PANTHER" id="PTHR33490">
    <property type="entry name" value="BLR5614 PROTEIN-RELATED"/>
    <property type="match status" value="1"/>
</dbReference>
<evidence type="ECO:0000259" key="1">
    <source>
        <dbReference type="SMART" id="SM00460"/>
    </source>
</evidence>